<evidence type="ECO:0000256" key="1">
    <source>
        <dbReference type="SAM" id="MobiDB-lite"/>
    </source>
</evidence>
<accession>A0A4P9VWL6</accession>
<evidence type="ECO:0000259" key="2">
    <source>
        <dbReference type="Pfam" id="PF16320"/>
    </source>
</evidence>
<evidence type="ECO:0000313" key="4">
    <source>
        <dbReference type="Proteomes" id="UP000269721"/>
    </source>
</evidence>
<keyword evidence="4" id="KW-1185">Reference proteome</keyword>
<feature type="region of interest" description="Disordered" evidence="1">
    <location>
        <begin position="1"/>
        <end position="27"/>
    </location>
</feature>
<name>A0A4P9VWL6_9FUNG</name>
<protein>
    <recommendedName>
        <fullName evidence="2">Large ribosomal subunit protein bL12 oligomerization domain-containing protein</fullName>
    </recommendedName>
</protein>
<reference evidence="4" key="1">
    <citation type="journal article" date="2018" name="Nat. Microbiol.">
        <title>Leveraging single-cell genomics to expand the fungal tree of life.</title>
        <authorList>
            <person name="Ahrendt S.R."/>
            <person name="Quandt C.A."/>
            <person name="Ciobanu D."/>
            <person name="Clum A."/>
            <person name="Salamov A."/>
            <person name="Andreopoulos B."/>
            <person name="Cheng J.F."/>
            <person name="Woyke T."/>
            <person name="Pelin A."/>
            <person name="Henrissat B."/>
            <person name="Reynolds N.K."/>
            <person name="Benny G.L."/>
            <person name="Smith M.E."/>
            <person name="James T.Y."/>
            <person name="Grigoriev I.V."/>
        </authorList>
    </citation>
    <scope>NUCLEOTIDE SEQUENCE [LARGE SCALE GENOMIC DNA]</scope>
</reference>
<dbReference type="AlphaFoldDB" id="A0A4P9VWL6"/>
<dbReference type="EMBL" id="ML001088">
    <property type="protein sequence ID" value="RKO83572.1"/>
    <property type="molecule type" value="Genomic_DNA"/>
</dbReference>
<gene>
    <name evidence="3" type="ORF">BDK51DRAFT_52611</name>
</gene>
<feature type="domain" description="Large ribosomal subunit protein bL12 oligomerization" evidence="2">
    <location>
        <begin position="209"/>
        <end position="232"/>
    </location>
</feature>
<evidence type="ECO:0000313" key="3">
    <source>
        <dbReference type="EMBL" id="RKO83572.1"/>
    </source>
</evidence>
<dbReference type="Pfam" id="PF16320">
    <property type="entry name" value="Ribosomal_L12_N"/>
    <property type="match status" value="1"/>
</dbReference>
<dbReference type="Proteomes" id="UP000269721">
    <property type="component" value="Unassembled WGS sequence"/>
</dbReference>
<feature type="compositionally biased region" description="Polar residues" evidence="1">
    <location>
        <begin position="1"/>
        <end position="16"/>
    </location>
</feature>
<proteinExistence type="predicted"/>
<dbReference type="OrthoDB" id="250175at2759"/>
<sequence>MPSSHGSASSGNPNSNRKSRVASVSSAFRSFGPTRQSALWSQEPFAPGLQILNTHPALPPSFRTHNCSKMSAPRLSPPARALADPRDHFPLPPKQPILPASTLPRAAAALCRRTRPVDPVDPGWSGLGGDVWLGRELCTSLTGEACAIPHVIPTICACHCFMPASAAPTVYSTTSDPNPTHSLPRVVSPTRSFASSAIRRNAAPVDPKVAKIVDQIAGLTLIETASLVSELKVRG</sequence>
<organism evidence="3 4">
    <name type="scientific">Blyttiomyces helicus</name>
    <dbReference type="NCBI Taxonomy" id="388810"/>
    <lineage>
        <taxon>Eukaryota</taxon>
        <taxon>Fungi</taxon>
        <taxon>Fungi incertae sedis</taxon>
        <taxon>Chytridiomycota</taxon>
        <taxon>Chytridiomycota incertae sedis</taxon>
        <taxon>Chytridiomycetes</taxon>
        <taxon>Chytridiomycetes incertae sedis</taxon>
        <taxon>Blyttiomyces</taxon>
    </lineage>
</organism>
<dbReference type="InterPro" id="IPR008932">
    <property type="entry name" value="Ribosomal_bL12_oligo"/>
</dbReference>